<dbReference type="OrthoDB" id="5423818at2759"/>
<reference evidence="7" key="1">
    <citation type="journal article" date="2017" name="Mycologia">
        <title>Fusarium algeriense, sp. nov., a novel toxigenic crown rot pathogen of durum wheat from Algeria is nested in the Fusarium burgessii species complex.</title>
        <authorList>
            <person name="Laraba I."/>
            <person name="Keddad A."/>
            <person name="Boureghda H."/>
            <person name="Abdallah N."/>
            <person name="Vaughan M.M."/>
            <person name="Proctor R.H."/>
            <person name="Busman M."/>
            <person name="O'Donnell K."/>
        </authorList>
    </citation>
    <scope>NUCLEOTIDE SEQUENCE</scope>
    <source>
        <strain evidence="7">NRRL 25174</strain>
    </source>
</reference>
<proteinExistence type="predicted"/>
<name>A0A9P5A854_9HYPO</name>
<feature type="region of interest" description="Disordered" evidence="6">
    <location>
        <begin position="209"/>
        <end position="276"/>
    </location>
</feature>
<dbReference type="PANTHER" id="PTHR47660">
    <property type="entry name" value="TRANSCRIPTION FACTOR WITH C2H2 AND ZN(2)-CYS(6) DNA BINDING DOMAIN (EUROFUNG)-RELATED-RELATED"/>
    <property type="match status" value="1"/>
</dbReference>
<dbReference type="AlphaFoldDB" id="A0A9P5A854"/>
<evidence type="ECO:0000256" key="1">
    <source>
        <dbReference type="ARBA" id="ARBA00022723"/>
    </source>
</evidence>
<reference evidence="7" key="2">
    <citation type="submission" date="2020-02" db="EMBL/GenBank/DDBJ databases">
        <title>Identification and distribution of gene clusters putatively required for synthesis of sphingolipid metabolism inhibitors in phylogenetically diverse species of the filamentous fungus Fusarium.</title>
        <authorList>
            <person name="Kim H.-S."/>
            <person name="Busman M."/>
            <person name="Brown D.W."/>
            <person name="Divon H."/>
            <person name="Uhlig S."/>
            <person name="Proctor R.H."/>
        </authorList>
    </citation>
    <scope>NUCLEOTIDE SEQUENCE</scope>
    <source>
        <strain evidence="7">NRRL 25174</strain>
    </source>
</reference>
<keyword evidence="3" id="KW-0805">Transcription regulation</keyword>
<evidence type="ECO:0000256" key="3">
    <source>
        <dbReference type="ARBA" id="ARBA00023015"/>
    </source>
</evidence>
<evidence type="ECO:0000256" key="5">
    <source>
        <dbReference type="ARBA" id="ARBA00023242"/>
    </source>
</evidence>
<keyword evidence="2" id="KW-0862">Zinc</keyword>
<accession>A0A9P5A854</accession>
<evidence type="ECO:0000313" key="8">
    <source>
        <dbReference type="Proteomes" id="UP000730481"/>
    </source>
</evidence>
<keyword evidence="1" id="KW-0479">Metal-binding</keyword>
<evidence type="ECO:0008006" key="9">
    <source>
        <dbReference type="Google" id="ProtNLM"/>
    </source>
</evidence>
<dbReference type="GO" id="GO:0046872">
    <property type="term" value="F:metal ion binding"/>
    <property type="evidence" value="ECO:0007669"/>
    <property type="project" value="UniProtKB-KW"/>
</dbReference>
<protein>
    <recommendedName>
        <fullName evidence="9">Transcription factor domain-containing protein</fullName>
    </recommendedName>
</protein>
<evidence type="ECO:0000313" key="7">
    <source>
        <dbReference type="EMBL" id="KAF4333981.1"/>
    </source>
</evidence>
<keyword evidence="5" id="KW-0539">Nucleus</keyword>
<feature type="region of interest" description="Disordered" evidence="6">
    <location>
        <begin position="1"/>
        <end position="76"/>
    </location>
</feature>
<feature type="compositionally biased region" description="Basic and acidic residues" evidence="6">
    <location>
        <begin position="259"/>
        <end position="268"/>
    </location>
</feature>
<feature type="compositionally biased region" description="Polar residues" evidence="6">
    <location>
        <begin position="61"/>
        <end position="76"/>
    </location>
</feature>
<sequence length="548" mass="61213">MSSPGLTRRESRSQGTDAVGSPTNGYSSRLNLNPKASMRNTRDPSLPASVPGSDIMHHSAQRQQQSRFPHSASSSMDLDAWQMDAQPERRQPMEQVLHGNFDDAWLNPSLPQRDTNPFLRMGSESEPISRWQQDVLGLSRDPFQSNEIPVSPDLDQSIQGNGLHAMSEDLNFDLLGSLGILTQHQITPSQASQQQSPFSAILNTPVSTESLDPIPFSSMPSTDPEIGPKSTPNQAVETKRNESLHQAVAAIRGSTAPDPRPKYGESGRRQSCPFSKLHSDDDLIKMVRSYPSVMIRPGHYPPFVHHKLYRCAAGDVAEPLAKAFCCVGAFYASVPTSESFVYSLINEESNKLVRGFHQGPGSDSNMLAVVHAMCVYQILGFFVSTNAEQAHSAELQHMYFLKMTRRLIKLYLQSSAREDDEETNWRTWLMNETIRRTVFIVNAINTLSCRIQKQDSYYFESLDDNFVGSLTLPAPEAIWNASSVEEWRVAKSQLGSDDMARSKLTIRQAIDQIKKLGSHSTGWRNGSQLQFEHLDDFTRLIIATVEVE</sequence>
<comment type="caution">
    <text evidence="7">The sequence shown here is derived from an EMBL/GenBank/DDBJ whole genome shotgun (WGS) entry which is preliminary data.</text>
</comment>
<keyword evidence="4" id="KW-0804">Transcription</keyword>
<organism evidence="7 8">
    <name type="scientific">Fusarium beomiforme</name>
    <dbReference type="NCBI Taxonomy" id="44412"/>
    <lineage>
        <taxon>Eukaryota</taxon>
        <taxon>Fungi</taxon>
        <taxon>Dikarya</taxon>
        <taxon>Ascomycota</taxon>
        <taxon>Pezizomycotina</taxon>
        <taxon>Sordariomycetes</taxon>
        <taxon>Hypocreomycetidae</taxon>
        <taxon>Hypocreales</taxon>
        <taxon>Nectriaceae</taxon>
        <taxon>Fusarium</taxon>
        <taxon>Fusarium burgessii species complex</taxon>
    </lineage>
</organism>
<dbReference type="EMBL" id="PVQB02000749">
    <property type="protein sequence ID" value="KAF4333981.1"/>
    <property type="molecule type" value="Genomic_DNA"/>
</dbReference>
<keyword evidence="8" id="KW-1185">Reference proteome</keyword>
<feature type="compositionally biased region" description="Polar residues" evidence="6">
    <location>
        <begin position="13"/>
        <end position="31"/>
    </location>
</feature>
<evidence type="ECO:0000256" key="4">
    <source>
        <dbReference type="ARBA" id="ARBA00023163"/>
    </source>
</evidence>
<evidence type="ECO:0000256" key="2">
    <source>
        <dbReference type="ARBA" id="ARBA00022833"/>
    </source>
</evidence>
<dbReference type="Proteomes" id="UP000730481">
    <property type="component" value="Unassembled WGS sequence"/>
</dbReference>
<dbReference type="PANTHER" id="PTHR47660:SF3">
    <property type="entry name" value="FINGER DOMAIN PROTEIN, PUTATIVE (AFU_ORTHOLOGUE AFUA_4G03310)-RELATED"/>
    <property type="match status" value="1"/>
</dbReference>
<gene>
    <name evidence="7" type="ORF">FBEOM_12187</name>
</gene>
<evidence type="ECO:0000256" key="6">
    <source>
        <dbReference type="SAM" id="MobiDB-lite"/>
    </source>
</evidence>